<evidence type="ECO:0000256" key="2">
    <source>
        <dbReference type="ARBA" id="ARBA00022679"/>
    </source>
</evidence>
<dbReference type="SUPFAM" id="SSF56235">
    <property type="entry name" value="N-terminal nucleophile aminohydrolases (Ntn hydrolases)"/>
    <property type="match status" value="1"/>
</dbReference>
<dbReference type="PANTHER" id="PTHR43199">
    <property type="entry name" value="GLUTATHIONE HYDROLASE"/>
    <property type="match status" value="1"/>
</dbReference>
<dbReference type="Proteomes" id="UP000658690">
    <property type="component" value="Unassembled WGS sequence"/>
</dbReference>
<protein>
    <recommendedName>
        <fullName evidence="7">Gamma-glutamyltransferase</fullName>
    </recommendedName>
</protein>
<dbReference type="PANTHER" id="PTHR43199:SF1">
    <property type="entry name" value="GLUTATHIONE HYDROLASE PROENZYME"/>
    <property type="match status" value="1"/>
</dbReference>
<dbReference type="InterPro" id="IPR043138">
    <property type="entry name" value="GGT_lsub"/>
</dbReference>
<name>A0ABX1ZCR9_9BACL</name>
<dbReference type="InterPro" id="IPR029055">
    <property type="entry name" value="Ntn_hydrolases_N"/>
</dbReference>
<keyword evidence="3" id="KW-0378">Hydrolase</keyword>
<dbReference type="Gene3D" id="1.10.246.130">
    <property type="match status" value="1"/>
</dbReference>
<dbReference type="Gene3D" id="3.60.20.40">
    <property type="match status" value="1"/>
</dbReference>
<evidence type="ECO:0000313" key="6">
    <source>
        <dbReference type="Proteomes" id="UP000658690"/>
    </source>
</evidence>
<evidence type="ECO:0008006" key="7">
    <source>
        <dbReference type="Google" id="ProtNLM"/>
    </source>
</evidence>
<evidence type="ECO:0000256" key="1">
    <source>
        <dbReference type="ARBA" id="ARBA00009381"/>
    </source>
</evidence>
<comment type="similarity">
    <text evidence="1">Belongs to the gamma-glutamyltransferase family.</text>
</comment>
<dbReference type="InterPro" id="IPR043137">
    <property type="entry name" value="GGT_ssub_C"/>
</dbReference>
<gene>
    <name evidence="5" type="ORF">GC102_30305</name>
</gene>
<evidence type="ECO:0000313" key="5">
    <source>
        <dbReference type="EMBL" id="NOU90019.1"/>
    </source>
</evidence>
<comment type="caution">
    <text evidence="5">The sequence shown here is derived from an EMBL/GenBank/DDBJ whole genome shotgun (WGS) entry which is preliminary data.</text>
</comment>
<dbReference type="InterPro" id="IPR051792">
    <property type="entry name" value="GGT_bact"/>
</dbReference>
<keyword evidence="4" id="KW-0865">Zymogen</keyword>
<proteinExistence type="inferred from homology"/>
<organism evidence="5 6">
    <name type="scientific">Paenibacillus germinis</name>
    <dbReference type="NCBI Taxonomy" id="2654979"/>
    <lineage>
        <taxon>Bacteria</taxon>
        <taxon>Bacillati</taxon>
        <taxon>Bacillota</taxon>
        <taxon>Bacilli</taxon>
        <taxon>Bacillales</taxon>
        <taxon>Paenibacillaceae</taxon>
        <taxon>Paenibacillus</taxon>
    </lineage>
</organism>
<sequence length="448" mass="49068">MGNQHQYGVSSAHPLATEAGMSVLKAGGNAADAAIVVSYMLSVVEPYASGIGGGGVMLILPAKIQESVVCDYREVAPMSGVISPSEVGVPGFVKGMEKVHELFGTLDMATLMDPAISAAEAGFASGAALHRQLVKSPQLIAEQHPSFFPEGEAIRQGEWLKQPVLAKTMRAIRDNGSAWFYQGELGQQISAMVDGMTQDDLRDYRVSMKKPIYSEYDNYDVITSPPPFGGVTLIQALKISELLELHEQQKQSIPYIHQWGEVIRKCYELRKSTMGDPDFCSPPVERLISRELIGLLADNIRPDIISEIPAALDDVANTTHFSIVDKDGMCVSATNTIGGFFGQGIETGGFFLNNQMRNFTNDAISLNQVQPGKRPQSYVCPTIIRNRERTIVIGSAGGKRIPMILSVILENVIKKRIGLEEAVAASRFFIDEKMISVESRFRLLWRMI</sequence>
<accession>A0ABX1ZCR9</accession>
<keyword evidence="2" id="KW-0808">Transferase</keyword>
<evidence type="ECO:0000256" key="3">
    <source>
        <dbReference type="ARBA" id="ARBA00022801"/>
    </source>
</evidence>
<keyword evidence="6" id="KW-1185">Reference proteome</keyword>
<reference evidence="5 6" key="1">
    <citation type="submission" date="2019-10" db="EMBL/GenBank/DDBJ databases">
        <title>Description of Paenibacillus choica sp. nov.</title>
        <authorList>
            <person name="Carlier A."/>
            <person name="Qi S."/>
        </authorList>
    </citation>
    <scope>NUCLEOTIDE SEQUENCE [LARGE SCALE GENOMIC DNA]</scope>
    <source>
        <strain evidence="5 6">LMG 31460</strain>
    </source>
</reference>
<dbReference type="PRINTS" id="PR01210">
    <property type="entry name" value="GGTRANSPTASE"/>
</dbReference>
<dbReference type="EMBL" id="WHOC01000158">
    <property type="protein sequence ID" value="NOU90019.1"/>
    <property type="molecule type" value="Genomic_DNA"/>
</dbReference>
<evidence type="ECO:0000256" key="4">
    <source>
        <dbReference type="ARBA" id="ARBA00023145"/>
    </source>
</evidence>
<dbReference type="Pfam" id="PF01019">
    <property type="entry name" value="G_glu_transpept"/>
    <property type="match status" value="1"/>
</dbReference>
<dbReference type="RefSeq" id="WP_171692836.1">
    <property type="nucleotide sequence ID" value="NZ_WHOC01000158.1"/>
</dbReference>